<evidence type="ECO:0000256" key="3">
    <source>
        <dbReference type="ARBA" id="ARBA00038790"/>
    </source>
</evidence>
<dbReference type="Pfam" id="PF00120">
    <property type="entry name" value="Gln-synt_C"/>
    <property type="match status" value="1"/>
</dbReference>
<dbReference type="InterPro" id="IPR036651">
    <property type="entry name" value="Gln_synt_N_sf"/>
</dbReference>
<dbReference type="Proteomes" id="UP001152320">
    <property type="component" value="Chromosome 11"/>
</dbReference>
<dbReference type="PANTHER" id="PTHR43407">
    <property type="entry name" value="GLUTAMINE SYNTHETASE"/>
    <property type="match status" value="1"/>
</dbReference>
<dbReference type="Gene3D" id="3.30.590.10">
    <property type="entry name" value="Glutamine synthetase/guanido kinase, catalytic domain"/>
    <property type="match status" value="1"/>
</dbReference>
<feature type="domain" description="GS catalytic" evidence="9">
    <location>
        <begin position="114"/>
        <end position="453"/>
    </location>
</feature>
<evidence type="ECO:0000256" key="5">
    <source>
        <dbReference type="ARBA" id="ARBA00042675"/>
    </source>
</evidence>
<sequence>MLEDCFRKIDEHGVKHVRFEFYDLNFVARSKTFPSRHFQKCVKTGVDYCTLLFALDTQGNLIKDLDFLKKTYFSNMVAYPDLSSFVVLPWVKDTARVFISAPTVDDGGVLTIDPRSIAIMQFKVLEKRNMSLLSSHEFEFSMLDESNSVKLDEEMNSCSTLRQAKHQSFFNKVSEDLYKAGVDIECIEAERGKGIYEITTTPVFGIQSADIAATLRTGLKEMATQSSFRITFVSKPFEDTHGLPAHFNYSLWTQDGKTSLLADSSRPFGLSVTGEHWIAGILHHISALSALLVPTVNCREMFTPGDLNGLKATWGIDNRTCAVRVKPRGCYGVYIEHRPISSASNPYISVAAIIAAGLDGIDNKLPLPRNVPSNKNAENEANIPLGTKTIPKDLESALELLSKDKLLCDIFGSDFINAFKCIKLHEKEMLCKYCREKSNDIFKWAREFYADYI</sequence>
<dbReference type="GO" id="GO:0016020">
    <property type="term" value="C:membrane"/>
    <property type="evidence" value="ECO:0007669"/>
    <property type="project" value="TreeGrafter"/>
</dbReference>
<dbReference type="PROSITE" id="PS51987">
    <property type="entry name" value="GS_CATALYTIC"/>
    <property type="match status" value="1"/>
</dbReference>
<evidence type="ECO:0000256" key="7">
    <source>
        <dbReference type="RuleBase" id="RU000384"/>
    </source>
</evidence>
<evidence type="ECO:0000313" key="11">
    <source>
        <dbReference type="Proteomes" id="UP001152320"/>
    </source>
</evidence>
<dbReference type="InterPro" id="IPR008147">
    <property type="entry name" value="Gln_synt_N"/>
</dbReference>
<dbReference type="GO" id="GO:0004356">
    <property type="term" value="F:glutamine synthetase activity"/>
    <property type="evidence" value="ECO:0007669"/>
    <property type="project" value="InterPro"/>
</dbReference>
<dbReference type="FunFam" id="3.30.590.10:FF:000009">
    <property type="entry name" value="Lengsin, lens protein with glutamine synthetase domain"/>
    <property type="match status" value="1"/>
</dbReference>
<dbReference type="SMART" id="SM01230">
    <property type="entry name" value="Gln-synt_C"/>
    <property type="match status" value="1"/>
</dbReference>
<comment type="function">
    <text evidence="2">May act as a component of the cytoskeleton or as a chaperone for the reorganization of intermediate filament proteins during terminal differentiation in the lens. Does not seem to have enzymatic activity.</text>
</comment>
<dbReference type="GO" id="GO:0005737">
    <property type="term" value="C:cytoplasm"/>
    <property type="evidence" value="ECO:0007669"/>
    <property type="project" value="TreeGrafter"/>
</dbReference>
<reference evidence="10" key="1">
    <citation type="submission" date="2021-10" db="EMBL/GenBank/DDBJ databases">
        <title>Tropical sea cucumber genome reveals ecological adaptation and Cuvierian tubules defense mechanism.</title>
        <authorList>
            <person name="Chen T."/>
        </authorList>
    </citation>
    <scope>NUCLEOTIDE SEQUENCE</scope>
    <source>
        <strain evidence="10">Nanhai2018</strain>
        <tissue evidence="10">Muscle</tissue>
    </source>
</reference>
<evidence type="ECO:0000259" key="8">
    <source>
        <dbReference type="PROSITE" id="PS51986"/>
    </source>
</evidence>
<organism evidence="10 11">
    <name type="scientific">Holothuria leucospilota</name>
    <name type="common">Black long sea cucumber</name>
    <name type="synonym">Mertensiothuria leucospilota</name>
    <dbReference type="NCBI Taxonomy" id="206669"/>
    <lineage>
        <taxon>Eukaryota</taxon>
        <taxon>Metazoa</taxon>
        <taxon>Echinodermata</taxon>
        <taxon>Eleutherozoa</taxon>
        <taxon>Echinozoa</taxon>
        <taxon>Holothuroidea</taxon>
        <taxon>Aspidochirotacea</taxon>
        <taxon>Aspidochirotida</taxon>
        <taxon>Holothuriidae</taxon>
        <taxon>Holothuria</taxon>
    </lineage>
</organism>
<evidence type="ECO:0000259" key="9">
    <source>
        <dbReference type="PROSITE" id="PS51987"/>
    </source>
</evidence>
<proteinExistence type="inferred from homology"/>
<comment type="caution">
    <text evidence="10">The sequence shown here is derived from an EMBL/GenBank/DDBJ whole genome shotgun (WGS) entry which is preliminary data.</text>
</comment>
<evidence type="ECO:0000256" key="6">
    <source>
        <dbReference type="PROSITE-ProRule" id="PRU01330"/>
    </source>
</evidence>
<dbReference type="InterPro" id="IPR014746">
    <property type="entry name" value="Gln_synth/guanido_kin_cat_dom"/>
</dbReference>
<keyword evidence="11" id="KW-1185">Reference proteome</keyword>
<dbReference type="SUPFAM" id="SSF55931">
    <property type="entry name" value="Glutamine synthetase/guanido kinase"/>
    <property type="match status" value="1"/>
</dbReference>
<comment type="similarity">
    <text evidence="1 6 7">Belongs to the glutamine synthetase family.</text>
</comment>
<dbReference type="AlphaFoldDB" id="A0A9Q1BVM3"/>
<dbReference type="Gene3D" id="3.10.20.70">
    <property type="entry name" value="Glutamine synthetase, N-terminal domain"/>
    <property type="match status" value="1"/>
</dbReference>
<feature type="domain" description="GS beta-grasp" evidence="8">
    <location>
        <begin position="12"/>
        <end position="108"/>
    </location>
</feature>
<name>A0A9Q1BVM3_HOLLE</name>
<evidence type="ECO:0000256" key="2">
    <source>
        <dbReference type="ARBA" id="ARBA00037583"/>
    </source>
</evidence>
<evidence type="ECO:0000256" key="4">
    <source>
        <dbReference type="ARBA" id="ARBA00039404"/>
    </source>
</evidence>
<evidence type="ECO:0000256" key="1">
    <source>
        <dbReference type="ARBA" id="ARBA00009897"/>
    </source>
</evidence>
<comment type="subunit">
    <text evidence="3">Dodecamer. Interacts with BFSP2 and VIM.</text>
</comment>
<dbReference type="SUPFAM" id="SSF54368">
    <property type="entry name" value="Glutamine synthetase, N-terminal domain"/>
    <property type="match status" value="1"/>
</dbReference>
<dbReference type="GO" id="GO:0006542">
    <property type="term" value="P:glutamine biosynthetic process"/>
    <property type="evidence" value="ECO:0007669"/>
    <property type="project" value="InterPro"/>
</dbReference>
<dbReference type="EMBL" id="JAIZAY010000011">
    <property type="protein sequence ID" value="KAJ8033381.1"/>
    <property type="molecule type" value="Genomic_DNA"/>
</dbReference>
<dbReference type="PANTHER" id="PTHR43407:SF1">
    <property type="entry name" value="LENGSIN"/>
    <property type="match status" value="1"/>
</dbReference>
<protein>
    <recommendedName>
        <fullName evidence="4">Lengsin</fullName>
    </recommendedName>
    <alternativeName>
        <fullName evidence="5">Glutamate-ammonia ligase domain-containing protein 1</fullName>
    </alternativeName>
</protein>
<dbReference type="OrthoDB" id="77835at2759"/>
<evidence type="ECO:0000313" key="10">
    <source>
        <dbReference type="EMBL" id="KAJ8033381.1"/>
    </source>
</evidence>
<dbReference type="InterPro" id="IPR008146">
    <property type="entry name" value="Gln_synth_cat_dom"/>
</dbReference>
<gene>
    <name evidence="10" type="ORF">HOLleu_23604</name>
</gene>
<dbReference type="PROSITE" id="PS51986">
    <property type="entry name" value="GS_BETA_GRASP"/>
    <property type="match status" value="1"/>
</dbReference>
<accession>A0A9Q1BVM3</accession>